<name>A0ACB9QHE6_9MYRT</name>
<accession>A0ACB9QHE6</accession>
<organism evidence="1 2">
    <name type="scientific">Melastoma candidum</name>
    <dbReference type="NCBI Taxonomy" id="119954"/>
    <lineage>
        <taxon>Eukaryota</taxon>
        <taxon>Viridiplantae</taxon>
        <taxon>Streptophyta</taxon>
        <taxon>Embryophyta</taxon>
        <taxon>Tracheophyta</taxon>
        <taxon>Spermatophyta</taxon>
        <taxon>Magnoliopsida</taxon>
        <taxon>eudicotyledons</taxon>
        <taxon>Gunneridae</taxon>
        <taxon>Pentapetalae</taxon>
        <taxon>rosids</taxon>
        <taxon>malvids</taxon>
        <taxon>Myrtales</taxon>
        <taxon>Melastomataceae</taxon>
        <taxon>Melastomatoideae</taxon>
        <taxon>Melastomateae</taxon>
        <taxon>Melastoma</taxon>
    </lineage>
</organism>
<proteinExistence type="predicted"/>
<evidence type="ECO:0000313" key="2">
    <source>
        <dbReference type="Proteomes" id="UP001057402"/>
    </source>
</evidence>
<comment type="caution">
    <text evidence="1">The sequence shown here is derived from an EMBL/GenBank/DDBJ whole genome shotgun (WGS) entry which is preliminary data.</text>
</comment>
<dbReference type="Proteomes" id="UP001057402">
    <property type="component" value="Chromosome 6"/>
</dbReference>
<reference evidence="2" key="1">
    <citation type="journal article" date="2023" name="Front. Plant Sci.">
        <title>Chromosomal-level genome assembly of Melastoma candidum provides insights into trichome evolution.</title>
        <authorList>
            <person name="Zhong Y."/>
            <person name="Wu W."/>
            <person name="Sun C."/>
            <person name="Zou P."/>
            <person name="Liu Y."/>
            <person name="Dai S."/>
            <person name="Zhou R."/>
        </authorList>
    </citation>
    <scope>NUCLEOTIDE SEQUENCE [LARGE SCALE GENOMIC DNA]</scope>
</reference>
<dbReference type="EMBL" id="CM042885">
    <property type="protein sequence ID" value="KAI4365736.1"/>
    <property type="molecule type" value="Genomic_DNA"/>
</dbReference>
<evidence type="ECO:0000313" key="1">
    <source>
        <dbReference type="EMBL" id="KAI4365736.1"/>
    </source>
</evidence>
<gene>
    <name evidence="1" type="ORF">MLD38_021699</name>
</gene>
<protein>
    <submittedName>
        <fullName evidence="1">Uncharacterized protein</fullName>
    </submittedName>
</protein>
<keyword evidence="2" id="KW-1185">Reference proteome</keyword>
<sequence length="388" mass="42027">MSSVVTSSPDINSLSTDLIHRILSLLPIPSLLRSSSVCKLWRSVVLSSAGALDSDNPSSIAAWFFLLGVHNTSSRNHQSFAYDPISSAWHLLPSPRSSPSSVSSADSLPSPLLFSITSPLFSFSTPFHPFNPSSLPPLHFPRINPLVVTLRPAPSLSFAVVGGVKFIGNLVDIEDDRLPVEIFDPNSGSWRLHDPLPPEFHPGNSFSLSSALLGRRLHVFGISSHFLSSFDLDALSWSPAVPLRPPGLQSGFLVACRERLLLVGLSNGGTTDASFNLWEIRDGGGSTGFVRIAAMPGDLLEWLVEGSGEDENKYASIKCVGAGDLVYVFNEEYYSKYPACVCAVRKGEWRKLPELPSPFNKFHKVITFSSQVSIQSVLPQAREGVGGI</sequence>